<dbReference type="AlphaFoldDB" id="A0A1V8RP12"/>
<dbReference type="EMBL" id="MDET01000023">
    <property type="protein sequence ID" value="OQM74942.1"/>
    <property type="molecule type" value="Genomic_DNA"/>
</dbReference>
<gene>
    <name evidence="1" type="ORF">BFN67_04830</name>
</gene>
<dbReference type="Proteomes" id="UP000191905">
    <property type="component" value="Unassembled WGS sequence"/>
</dbReference>
<dbReference type="RefSeq" id="WP_080920480.1">
    <property type="nucleotide sequence ID" value="NZ_MDET01000023.1"/>
</dbReference>
<protein>
    <submittedName>
        <fullName evidence="1">Uncharacterized protein</fullName>
    </submittedName>
</protein>
<comment type="caution">
    <text evidence="1">The sequence shown here is derived from an EMBL/GenBank/DDBJ whole genome shotgun (WGS) entry which is preliminary data.</text>
</comment>
<organism evidence="1 2">
    <name type="scientific">Manganibacter manganicus</name>
    <dbReference type="NCBI Taxonomy" id="1873176"/>
    <lineage>
        <taxon>Bacteria</taxon>
        <taxon>Pseudomonadati</taxon>
        <taxon>Pseudomonadota</taxon>
        <taxon>Alphaproteobacteria</taxon>
        <taxon>Hyphomicrobiales</taxon>
        <taxon>Phyllobacteriaceae</taxon>
        <taxon>Manganibacter</taxon>
    </lineage>
</organism>
<reference evidence="1 2" key="1">
    <citation type="journal article" date="2016" name="Int. J. Syst. Evol. Microbiol.">
        <title>Pseudaminobacter manganicus sp. nov., isolated from sludge of a manganese mine.</title>
        <authorList>
            <person name="Li J."/>
            <person name="Huang J."/>
            <person name="Liao S."/>
            <person name="Wang G."/>
        </authorList>
    </citation>
    <scope>NUCLEOTIDE SEQUENCE [LARGE SCALE GENOMIC DNA]</scope>
    <source>
        <strain evidence="1 2">JH-7</strain>
    </source>
</reference>
<accession>A0A1V8RP12</accession>
<proteinExistence type="predicted"/>
<evidence type="ECO:0000313" key="2">
    <source>
        <dbReference type="Proteomes" id="UP000191905"/>
    </source>
</evidence>
<sequence length="133" mass="15017">MTPATDDEIAEVRRRLAVFKHPSFDRDTVERLILRLEEGAPPIPDEQSECLSQLTEARKVIEFYADREHWRTANVDGLSNTGYGLGYHRTGDGIMEVLGSNCGQWVPSKMMVHGGHWQADAGYVARQFLADKK</sequence>
<dbReference type="STRING" id="1873176.BFN67_04830"/>
<name>A0A1V8RP12_9HYPH</name>
<keyword evidence="2" id="KW-1185">Reference proteome</keyword>
<evidence type="ECO:0000313" key="1">
    <source>
        <dbReference type="EMBL" id="OQM74942.1"/>
    </source>
</evidence>